<keyword evidence="6" id="KW-1185">Reference proteome</keyword>
<dbReference type="InterPro" id="IPR032687">
    <property type="entry name" value="AraC-type_N"/>
</dbReference>
<dbReference type="InterPro" id="IPR009057">
    <property type="entry name" value="Homeodomain-like_sf"/>
</dbReference>
<proteinExistence type="predicted"/>
<dbReference type="AlphaFoldDB" id="A0A109J432"/>
<dbReference type="PROSITE" id="PS01124">
    <property type="entry name" value="HTH_ARAC_FAMILY_2"/>
    <property type="match status" value="1"/>
</dbReference>
<protein>
    <submittedName>
        <fullName evidence="5">AraC family transcriptional regulator</fullName>
    </submittedName>
</protein>
<evidence type="ECO:0000259" key="4">
    <source>
        <dbReference type="PROSITE" id="PS01124"/>
    </source>
</evidence>
<evidence type="ECO:0000256" key="1">
    <source>
        <dbReference type="ARBA" id="ARBA00023015"/>
    </source>
</evidence>
<keyword evidence="2" id="KW-0238">DNA-binding</keyword>
<dbReference type="Pfam" id="PF12625">
    <property type="entry name" value="Arabinose_bd"/>
    <property type="match status" value="1"/>
</dbReference>
<dbReference type="EMBL" id="LNCD01000138">
    <property type="protein sequence ID" value="KWV41981.1"/>
    <property type="molecule type" value="Genomic_DNA"/>
</dbReference>
<sequence>MAGQREPDIQNLINGPTSWGLATRLAVRHLERAGIEVAPLLSRSGLTSAAIAERRRIHVTAQMQFLQLVAHVSKDTWMGLALAKECDLREMGMLYYVMASSRDLSDAFTRLGRYVRLGNEALVVRLKEKPACSVEVSYTGVQRHRDQHNMELLLFALLRLCRKLVGRDLSPHKVRFVHHRTGDLTYIRRVFGCEVEFGAETDEIMFNAGTLELPVVGNDPFLNELILKMCDEAMANRMANTSRFRTIVENNIAPLLPHAEATTKTVAKRLGLSERTFARKLAAEGLNFSEVLDQMRRDLAMRYLEDDLQASQIAWLLGFHHPSSFSHACRRWTGKSPLEFRRAPVQVPTDEATA</sequence>
<dbReference type="Proteomes" id="UP000068164">
    <property type="component" value="Unassembled WGS sequence"/>
</dbReference>
<keyword evidence="3" id="KW-0804">Transcription</keyword>
<dbReference type="PANTHER" id="PTHR47894">
    <property type="entry name" value="HTH-TYPE TRANSCRIPTIONAL REGULATOR GADX"/>
    <property type="match status" value="1"/>
</dbReference>
<dbReference type="GO" id="GO:0005829">
    <property type="term" value="C:cytosol"/>
    <property type="evidence" value="ECO:0007669"/>
    <property type="project" value="TreeGrafter"/>
</dbReference>
<organism evidence="5 6">
    <name type="scientific">Rhizobium altiplani</name>
    <dbReference type="NCBI Taxonomy" id="1864509"/>
    <lineage>
        <taxon>Bacteria</taxon>
        <taxon>Pseudomonadati</taxon>
        <taxon>Pseudomonadota</taxon>
        <taxon>Alphaproteobacteria</taxon>
        <taxon>Hyphomicrobiales</taxon>
        <taxon>Rhizobiaceae</taxon>
        <taxon>Rhizobium/Agrobacterium group</taxon>
        <taxon>Rhizobium</taxon>
    </lineage>
</organism>
<name>A0A109J432_9HYPH</name>
<feature type="domain" description="HTH araC/xylS-type" evidence="4">
    <location>
        <begin position="242"/>
        <end position="343"/>
    </location>
</feature>
<reference evidence="5 6" key="1">
    <citation type="submission" date="2015-11" db="EMBL/GenBank/DDBJ databases">
        <title>Draft Genome Sequence of the Strain BR 10423 (Rhizobium sp.) isolated from nodules of Mimosa pudica.</title>
        <authorList>
            <person name="Barauna A.C."/>
            <person name="Zilli J.E."/>
            <person name="Simoes-Araujo J.L."/>
            <person name="Reis V.M."/>
            <person name="James E.K."/>
            <person name="Reis F.B.Jr."/>
            <person name="Rouws L.F."/>
            <person name="Passos S.R."/>
            <person name="Gois S.R."/>
        </authorList>
    </citation>
    <scope>NUCLEOTIDE SEQUENCE [LARGE SCALE GENOMIC DNA]</scope>
    <source>
        <strain evidence="5 6">BR10423</strain>
    </source>
</reference>
<dbReference type="Pfam" id="PF12833">
    <property type="entry name" value="HTH_18"/>
    <property type="match status" value="1"/>
</dbReference>
<gene>
    <name evidence="5" type="ORF">AS026_22335</name>
</gene>
<keyword evidence="1" id="KW-0805">Transcription regulation</keyword>
<evidence type="ECO:0000256" key="3">
    <source>
        <dbReference type="ARBA" id="ARBA00023163"/>
    </source>
</evidence>
<evidence type="ECO:0000313" key="5">
    <source>
        <dbReference type="EMBL" id="KWV41981.1"/>
    </source>
</evidence>
<dbReference type="GO" id="GO:0003700">
    <property type="term" value="F:DNA-binding transcription factor activity"/>
    <property type="evidence" value="ECO:0007669"/>
    <property type="project" value="InterPro"/>
</dbReference>
<accession>A0A109J432</accession>
<comment type="caution">
    <text evidence="5">The sequence shown here is derived from an EMBL/GenBank/DDBJ whole genome shotgun (WGS) entry which is preliminary data.</text>
</comment>
<dbReference type="InterPro" id="IPR018060">
    <property type="entry name" value="HTH_AraC"/>
</dbReference>
<dbReference type="PANTHER" id="PTHR47894:SF4">
    <property type="entry name" value="HTH-TYPE TRANSCRIPTIONAL REGULATOR GADX"/>
    <property type="match status" value="1"/>
</dbReference>
<dbReference type="OrthoDB" id="9805730at2"/>
<evidence type="ECO:0000313" key="6">
    <source>
        <dbReference type="Proteomes" id="UP000068164"/>
    </source>
</evidence>
<dbReference type="SMART" id="SM00342">
    <property type="entry name" value="HTH_ARAC"/>
    <property type="match status" value="1"/>
</dbReference>
<dbReference type="Gene3D" id="1.10.10.60">
    <property type="entry name" value="Homeodomain-like"/>
    <property type="match status" value="1"/>
</dbReference>
<dbReference type="GO" id="GO:0000976">
    <property type="term" value="F:transcription cis-regulatory region binding"/>
    <property type="evidence" value="ECO:0007669"/>
    <property type="project" value="TreeGrafter"/>
</dbReference>
<dbReference type="SUPFAM" id="SSF46689">
    <property type="entry name" value="Homeodomain-like"/>
    <property type="match status" value="1"/>
</dbReference>
<evidence type="ECO:0000256" key="2">
    <source>
        <dbReference type="ARBA" id="ARBA00023125"/>
    </source>
</evidence>